<dbReference type="EMBL" id="AP021857">
    <property type="protein sequence ID" value="BBO21863.1"/>
    <property type="molecule type" value="Genomic_DNA"/>
</dbReference>
<name>A0A809R2N6_9PROT</name>
<dbReference type="InterPro" id="IPR036485">
    <property type="entry name" value="Glu_synth_asu_C_sf"/>
</dbReference>
<proteinExistence type="predicted"/>
<dbReference type="NCBIfam" id="TIGR03122">
    <property type="entry name" value="one_C_dehyd_C"/>
    <property type="match status" value="1"/>
</dbReference>
<dbReference type="GO" id="GO:0015948">
    <property type="term" value="P:methanogenesis"/>
    <property type="evidence" value="ECO:0007669"/>
    <property type="project" value="InterPro"/>
</dbReference>
<protein>
    <submittedName>
        <fullName evidence="1">Formylmethanofuran dehydrogenase subunit C</fullName>
    </submittedName>
</protein>
<dbReference type="InterPro" id="IPR017550">
    <property type="entry name" value="Formylmethanofuran_DH_suC"/>
</dbReference>
<gene>
    <name evidence="1" type="ORF">DSYM_25620</name>
</gene>
<accession>A0A809R2N6</accession>
<evidence type="ECO:0000313" key="2">
    <source>
        <dbReference type="Proteomes" id="UP000662914"/>
    </source>
</evidence>
<dbReference type="Gene3D" id="2.160.20.60">
    <property type="entry name" value="Glutamate synthase, alpha subunit, C-terminal domain"/>
    <property type="match status" value="2"/>
</dbReference>
<sequence length="274" mass="28504">MLLRLTLRQPPPGRISLAGIVPDRLATMSTAEIERLPLRWGRETPALGEFFSVAGTPGPHLVFEGMDARFCDAARGMAAGECEIEGEAGDFVAAELAGGRVTVRGSVGAFAASGMRGGELHVSGDAGERLGAALPWLAAGMQGGRVIVDGNAGARCGDKLRRGEILIGGDAGDFCAARMVAGTIAVAGRAGAHAGYGMRRGTLLLFGAGVALSPTFVETAFVSEVYLRLLRRHWRASLGEGAFAARANEAAEWCGRRWLGDLASDGRGEIIVLT</sequence>
<dbReference type="PANTHER" id="PTHR39673:SF5">
    <property type="entry name" value="TUNGSTEN-CONTAINING FORMYLMETHANOFURAN DEHYDROGENASE 2 SUBUNIT C"/>
    <property type="match status" value="1"/>
</dbReference>
<dbReference type="PANTHER" id="PTHR39673">
    <property type="entry name" value="TUNGSTEN FORMYLMETHANOFURAN DEHYDROGENASE, SUBUNIT C (FWDC)"/>
    <property type="match status" value="1"/>
</dbReference>
<dbReference type="AlphaFoldDB" id="A0A809R2N6"/>
<organism evidence="1 2">
    <name type="scientific">Candidatus Desulfobacillus denitrificans</name>
    <dbReference type="NCBI Taxonomy" id="2608985"/>
    <lineage>
        <taxon>Bacteria</taxon>
        <taxon>Pseudomonadati</taxon>
        <taxon>Pseudomonadota</taxon>
        <taxon>Betaproteobacteria</taxon>
        <taxon>Candidatus Desulfobacillus</taxon>
    </lineage>
</organism>
<dbReference type="Proteomes" id="UP000662914">
    <property type="component" value="Chromosome"/>
</dbReference>
<dbReference type="KEGG" id="ddz:DSYM_25620"/>
<dbReference type="GO" id="GO:0018493">
    <property type="term" value="F:formylmethanofuran dehydrogenase activity"/>
    <property type="evidence" value="ECO:0007669"/>
    <property type="project" value="InterPro"/>
</dbReference>
<evidence type="ECO:0000313" key="1">
    <source>
        <dbReference type="EMBL" id="BBO21863.1"/>
    </source>
</evidence>
<dbReference type="SUPFAM" id="SSF69336">
    <property type="entry name" value="Alpha subunit of glutamate synthase, C-terminal domain"/>
    <property type="match status" value="1"/>
</dbReference>
<dbReference type="GO" id="GO:0046914">
    <property type="term" value="F:transition metal ion binding"/>
    <property type="evidence" value="ECO:0007669"/>
    <property type="project" value="InterPro"/>
</dbReference>
<reference evidence="1" key="1">
    <citation type="journal article" name="DNA Res.">
        <title>The physiological potential of anammox bacteria as revealed by their core genome structure.</title>
        <authorList>
            <person name="Okubo T."/>
            <person name="Toyoda A."/>
            <person name="Fukuhara K."/>
            <person name="Uchiyama I."/>
            <person name="Harigaya Y."/>
            <person name="Kuroiwa M."/>
            <person name="Suzuki T."/>
            <person name="Murakami Y."/>
            <person name="Suwa Y."/>
            <person name="Takami H."/>
        </authorList>
    </citation>
    <scope>NUCLEOTIDE SEQUENCE</scope>
    <source>
        <strain evidence="1">317325-3</strain>
    </source>
</reference>